<dbReference type="RefSeq" id="WP_081134982.1">
    <property type="nucleotide sequence ID" value="NZ_CABGIZ010000004.1"/>
</dbReference>
<feature type="chain" id="PRO_5042703735" description="Cell wall protein" evidence="2">
    <location>
        <begin position="24"/>
        <end position="193"/>
    </location>
</feature>
<dbReference type="Proteomes" id="UP000254070">
    <property type="component" value="Unassembled WGS sequence"/>
</dbReference>
<evidence type="ECO:0000313" key="6">
    <source>
        <dbReference type="Proteomes" id="UP000254070"/>
    </source>
</evidence>
<organism evidence="3 5">
    <name type="scientific">Enterococcus durans</name>
    <dbReference type="NCBI Taxonomy" id="53345"/>
    <lineage>
        <taxon>Bacteria</taxon>
        <taxon>Bacillati</taxon>
        <taxon>Bacillota</taxon>
        <taxon>Bacilli</taxon>
        <taxon>Lactobacillales</taxon>
        <taxon>Enterococcaceae</taxon>
        <taxon>Enterococcus</taxon>
    </lineage>
</organism>
<protein>
    <recommendedName>
        <fullName evidence="7">Cell wall protein</fullName>
    </recommendedName>
</protein>
<accession>A0A367CEJ6</accession>
<evidence type="ECO:0000313" key="5">
    <source>
        <dbReference type="Proteomes" id="UP000252797"/>
    </source>
</evidence>
<feature type="signal peptide" evidence="2">
    <location>
        <begin position="1"/>
        <end position="23"/>
    </location>
</feature>
<evidence type="ECO:0000313" key="3">
    <source>
        <dbReference type="EMBL" id="RCA10964.1"/>
    </source>
</evidence>
<keyword evidence="1" id="KW-0472">Membrane</keyword>
<feature type="transmembrane region" description="Helical" evidence="1">
    <location>
        <begin position="164"/>
        <end position="187"/>
    </location>
</feature>
<dbReference type="STRING" id="53345.LIU_09865"/>
<dbReference type="GeneID" id="56744349"/>
<name>A0A367CEJ6_9ENTE</name>
<dbReference type="AlphaFoldDB" id="A0A367CEJ6"/>
<dbReference type="EMBL" id="UGIF01000002">
    <property type="protein sequence ID" value="STP30554.1"/>
    <property type="molecule type" value="Genomic_DNA"/>
</dbReference>
<dbReference type="Proteomes" id="UP000252797">
    <property type="component" value="Unassembled WGS sequence"/>
</dbReference>
<reference evidence="4 6" key="2">
    <citation type="submission" date="2018-06" db="EMBL/GenBank/DDBJ databases">
        <authorList>
            <consortium name="Pathogen Informatics"/>
            <person name="Doyle S."/>
        </authorList>
    </citation>
    <scope>NUCLEOTIDE SEQUENCE [LARGE SCALE GENOMIC DNA]</scope>
    <source>
        <strain evidence="4 6">NCTC8129</strain>
    </source>
</reference>
<evidence type="ECO:0000313" key="4">
    <source>
        <dbReference type="EMBL" id="STP30554.1"/>
    </source>
</evidence>
<evidence type="ECO:0000256" key="2">
    <source>
        <dbReference type="SAM" id="SignalP"/>
    </source>
</evidence>
<evidence type="ECO:0000256" key="1">
    <source>
        <dbReference type="SAM" id="Phobius"/>
    </source>
</evidence>
<reference evidence="3 5" key="1">
    <citation type="submission" date="2015-06" db="EMBL/GenBank/DDBJ databases">
        <title>The Genome Sequence of Enterococcus durans 4EA1.</title>
        <authorList>
            <consortium name="The Broad Institute Genomics Platform"/>
            <consortium name="The Broad Institute Genome Sequencing Center for Infectious Disease"/>
            <person name="Earl A.M."/>
            <person name="Van Tyne D."/>
            <person name="Lebreton F."/>
            <person name="Saavedra J.T."/>
            <person name="Gilmore M.S."/>
            <person name="Manson Mcguire A."/>
            <person name="Clock S."/>
            <person name="Crupain M."/>
            <person name="Rangan U."/>
            <person name="Young S."/>
            <person name="Abouelleil A."/>
            <person name="Cao P."/>
            <person name="Chapman S.B."/>
            <person name="Griggs A."/>
            <person name="Priest M."/>
            <person name="Shea T."/>
            <person name="Wortman J."/>
            <person name="Nusbaum C."/>
            <person name="Birren B."/>
        </authorList>
    </citation>
    <scope>NUCLEOTIDE SEQUENCE [LARGE SCALE GENOMIC DNA]</scope>
    <source>
        <strain evidence="3 5">4EA1</strain>
    </source>
</reference>
<keyword evidence="1" id="KW-0812">Transmembrane</keyword>
<dbReference type="EMBL" id="LEPB01000004">
    <property type="protein sequence ID" value="RCA10964.1"/>
    <property type="molecule type" value="Genomic_DNA"/>
</dbReference>
<evidence type="ECO:0008006" key="7">
    <source>
        <dbReference type="Google" id="ProtNLM"/>
    </source>
</evidence>
<proteinExistence type="predicted"/>
<keyword evidence="1" id="KW-1133">Transmembrane helix</keyword>
<sequence>MKNVGKYVLVVLLSFFFTSSVAAAGAISVKEQLILDELTQKLEVQGNEFQVPETYITQTENYLKQNDLAESQTLVVINNIRQAKSLIKNLDTDLSNVHSLDELIKRIPRDSVVELQRLITESADVLGLVVLSWNEGHVELGTQNPDGTTSAVFSSEQPIKQTGAVHISSFLAIGLLLLTATGAFIIGKKVKLA</sequence>
<gene>
    <name evidence="3" type="ORF">EA71_01718</name>
    <name evidence="4" type="ORF">NCTC8129_02804</name>
</gene>
<keyword evidence="2" id="KW-0732">Signal</keyword>